<dbReference type="CDD" id="cd00067">
    <property type="entry name" value="GAL4"/>
    <property type="match status" value="1"/>
</dbReference>
<gene>
    <name evidence="7" type="ORF">N7452_006144</name>
</gene>
<keyword evidence="1" id="KW-0805">Transcription regulation</keyword>
<dbReference type="Pfam" id="PF00172">
    <property type="entry name" value="Zn_clus"/>
    <property type="match status" value="1"/>
</dbReference>
<dbReference type="PROSITE" id="PS00463">
    <property type="entry name" value="ZN2_CY6_FUNGAL_1"/>
    <property type="match status" value="1"/>
</dbReference>
<comment type="caution">
    <text evidence="7">The sequence shown here is derived from an EMBL/GenBank/DDBJ whole genome shotgun (WGS) entry which is preliminary data.</text>
</comment>
<dbReference type="Proteomes" id="UP001147695">
    <property type="component" value="Unassembled WGS sequence"/>
</dbReference>
<dbReference type="PANTHER" id="PTHR38791">
    <property type="entry name" value="ZN(II)2CYS6 TRANSCRIPTION FACTOR (EUROFUNG)-RELATED-RELATED"/>
    <property type="match status" value="1"/>
</dbReference>
<reference evidence="7" key="2">
    <citation type="journal article" date="2023" name="IMA Fungus">
        <title>Comparative genomic study of the Penicillium genus elucidates a diverse pangenome and 15 lateral gene transfer events.</title>
        <authorList>
            <person name="Petersen C."/>
            <person name="Sorensen T."/>
            <person name="Nielsen M.R."/>
            <person name="Sondergaard T.E."/>
            <person name="Sorensen J.L."/>
            <person name="Fitzpatrick D.A."/>
            <person name="Frisvad J.C."/>
            <person name="Nielsen K.L."/>
        </authorList>
    </citation>
    <scope>NUCLEOTIDE SEQUENCE</scope>
    <source>
        <strain evidence="7">IBT 35673</strain>
    </source>
</reference>
<dbReference type="GO" id="GO:0000981">
    <property type="term" value="F:DNA-binding transcription factor activity, RNA polymerase II-specific"/>
    <property type="evidence" value="ECO:0007669"/>
    <property type="project" value="InterPro"/>
</dbReference>
<name>A0A9W9QK54_PENBR</name>
<sequence>MVYGGKPSTGCYLCRKRKIKCDEAHPECRNCKIYGRPCPGYRPDAVFRNETRKVERMVKNGGNASASASGESAPSSDTSVSSVVSRRRKSTHQDHSDVPLNLYTPADSTWEQRALCYFFDQYTIKADEDGGHLDYLPPLYAREIDRNSDSSSSCLKWAVDATALMTLANAKNAPLLMNKARLGYGKALRGLQEALKSPAHAVKDETFASVVLLSLYEDISGERNGLFSSHTAGFEFLMKLRGEGQMDHQRGRDMFNFAYTHTYVEILALGDNPRFDLEWVHGILDSKNPVEQLMLSASKITQLFSSMRSSPQPPDQMTVESWIAASREYDAELSQWTQTLPDRWLPLVVYSAQGESLLTYHRISNAIIWYYYRAVRVMLQQLLLGLSRTLSTIKTVNKQGSNFPESCPEKDGGSPSDSDLRAVIREMTTDTCRSIPFSLADVDSLGRPNTADSPLQIRAAQAYGLLWPLWYVLSCGLPTEAQVQQIRTVLWRVGSNLGIKLALVLAREAESIRGEPDDVAPTGMGFGS</sequence>
<dbReference type="InterPro" id="IPR036864">
    <property type="entry name" value="Zn2-C6_fun-type_DNA-bd_sf"/>
</dbReference>
<evidence type="ECO:0000313" key="8">
    <source>
        <dbReference type="Proteomes" id="UP001147695"/>
    </source>
</evidence>
<dbReference type="GO" id="GO:0003677">
    <property type="term" value="F:DNA binding"/>
    <property type="evidence" value="ECO:0007669"/>
    <property type="project" value="UniProtKB-KW"/>
</dbReference>
<dbReference type="SUPFAM" id="SSF57701">
    <property type="entry name" value="Zn2/Cys6 DNA-binding domain"/>
    <property type="match status" value="1"/>
</dbReference>
<accession>A0A9W9QK54</accession>
<dbReference type="Pfam" id="PF11951">
    <property type="entry name" value="Fungal_trans_2"/>
    <property type="match status" value="1"/>
</dbReference>
<dbReference type="PROSITE" id="PS50048">
    <property type="entry name" value="ZN2_CY6_FUNGAL_2"/>
    <property type="match status" value="1"/>
</dbReference>
<proteinExistence type="predicted"/>
<evidence type="ECO:0000259" key="6">
    <source>
        <dbReference type="PROSITE" id="PS50048"/>
    </source>
</evidence>
<keyword evidence="3" id="KW-0804">Transcription</keyword>
<organism evidence="7 8">
    <name type="scientific">Penicillium brevicompactum</name>
    <dbReference type="NCBI Taxonomy" id="5074"/>
    <lineage>
        <taxon>Eukaryota</taxon>
        <taxon>Fungi</taxon>
        <taxon>Dikarya</taxon>
        <taxon>Ascomycota</taxon>
        <taxon>Pezizomycotina</taxon>
        <taxon>Eurotiomycetes</taxon>
        <taxon>Eurotiomycetidae</taxon>
        <taxon>Eurotiales</taxon>
        <taxon>Aspergillaceae</taxon>
        <taxon>Penicillium</taxon>
    </lineage>
</organism>
<evidence type="ECO:0000256" key="3">
    <source>
        <dbReference type="ARBA" id="ARBA00023163"/>
    </source>
</evidence>
<dbReference type="InterPro" id="IPR001138">
    <property type="entry name" value="Zn2Cys6_DnaBD"/>
</dbReference>
<dbReference type="InterPro" id="IPR021858">
    <property type="entry name" value="Fun_TF"/>
</dbReference>
<evidence type="ECO:0000256" key="5">
    <source>
        <dbReference type="SAM" id="MobiDB-lite"/>
    </source>
</evidence>
<keyword evidence="2" id="KW-0238">DNA-binding</keyword>
<protein>
    <submittedName>
        <fullName evidence="7">Transcriptional regulator family: Fungal Specific TF</fullName>
    </submittedName>
</protein>
<feature type="compositionally biased region" description="Low complexity" evidence="5">
    <location>
        <begin position="64"/>
        <end position="84"/>
    </location>
</feature>
<feature type="region of interest" description="Disordered" evidence="5">
    <location>
        <begin position="61"/>
        <end position="101"/>
    </location>
</feature>
<dbReference type="EMBL" id="JAPZBQ010000003">
    <property type="protein sequence ID" value="KAJ5339416.1"/>
    <property type="molecule type" value="Genomic_DNA"/>
</dbReference>
<dbReference type="AlphaFoldDB" id="A0A9W9QK54"/>
<dbReference type="SMART" id="SM00066">
    <property type="entry name" value="GAL4"/>
    <property type="match status" value="1"/>
</dbReference>
<evidence type="ECO:0000313" key="7">
    <source>
        <dbReference type="EMBL" id="KAJ5339416.1"/>
    </source>
</evidence>
<dbReference type="PANTHER" id="PTHR38791:SF12">
    <property type="entry name" value="TRANSCRIPTION FACTOR DOMAIN-CONTAINING PROTEIN-RELATED"/>
    <property type="match status" value="1"/>
</dbReference>
<dbReference type="GO" id="GO:0008270">
    <property type="term" value="F:zinc ion binding"/>
    <property type="evidence" value="ECO:0007669"/>
    <property type="project" value="InterPro"/>
</dbReference>
<dbReference type="Gene3D" id="4.10.240.10">
    <property type="entry name" value="Zn(2)-C6 fungal-type DNA-binding domain"/>
    <property type="match status" value="1"/>
</dbReference>
<reference evidence="7" key="1">
    <citation type="submission" date="2022-12" db="EMBL/GenBank/DDBJ databases">
        <authorList>
            <person name="Petersen C."/>
        </authorList>
    </citation>
    <scope>NUCLEOTIDE SEQUENCE</scope>
    <source>
        <strain evidence="7">IBT 35673</strain>
    </source>
</reference>
<evidence type="ECO:0000256" key="4">
    <source>
        <dbReference type="ARBA" id="ARBA00023242"/>
    </source>
</evidence>
<dbReference type="InterPro" id="IPR053175">
    <property type="entry name" value="DHMBA_Reg_Transcription_Factor"/>
</dbReference>
<feature type="domain" description="Zn(2)-C6 fungal-type" evidence="6">
    <location>
        <begin position="10"/>
        <end position="38"/>
    </location>
</feature>
<evidence type="ECO:0000256" key="2">
    <source>
        <dbReference type="ARBA" id="ARBA00023125"/>
    </source>
</evidence>
<evidence type="ECO:0000256" key="1">
    <source>
        <dbReference type="ARBA" id="ARBA00023015"/>
    </source>
</evidence>
<keyword evidence="4" id="KW-0539">Nucleus</keyword>